<gene>
    <name evidence="12" type="ORF">J4H92_06960</name>
</gene>
<dbReference type="GO" id="GO:0000287">
    <property type="term" value="F:magnesium ion binding"/>
    <property type="evidence" value="ECO:0007669"/>
    <property type="project" value="InterPro"/>
</dbReference>
<dbReference type="Proteomes" id="UP000664382">
    <property type="component" value="Unassembled WGS sequence"/>
</dbReference>
<dbReference type="EMBL" id="JAGDYM010000007">
    <property type="protein sequence ID" value="MBO1901692.1"/>
    <property type="molecule type" value="Genomic_DNA"/>
</dbReference>
<dbReference type="InterPro" id="IPR005841">
    <property type="entry name" value="Alpha-D-phosphohexomutase_SF"/>
</dbReference>
<dbReference type="InterPro" id="IPR036900">
    <property type="entry name" value="A-D-PHexomutase_C_sf"/>
</dbReference>
<dbReference type="Gene3D" id="3.40.120.10">
    <property type="entry name" value="Alpha-D-Glucose-1,6-Bisphosphate, subunit A, domain 3"/>
    <property type="match status" value="3"/>
</dbReference>
<reference evidence="12" key="1">
    <citation type="submission" date="2021-03" db="EMBL/GenBank/DDBJ databases">
        <title>Leucobacter chromiisoli sp. nov., isolated from chromium-containing soil of chemical plant.</title>
        <authorList>
            <person name="Xu Z."/>
        </authorList>
    </citation>
    <scope>NUCLEOTIDE SEQUENCE</scope>
    <source>
        <strain evidence="12">S27</strain>
    </source>
</reference>
<keyword evidence="4 7" id="KW-0479">Metal-binding</keyword>
<keyword evidence="13" id="KW-1185">Reference proteome</keyword>
<name>A0A939SA90_9MICO</name>
<dbReference type="Pfam" id="PF02878">
    <property type="entry name" value="PGM_PMM_I"/>
    <property type="match status" value="1"/>
</dbReference>
<feature type="domain" description="Alpha-D-phosphohexomutase alpha/beta/alpha" evidence="9">
    <location>
        <begin position="55"/>
        <end position="194"/>
    </location>
</feature>
<dbReference type="GO" id="GO:0006166">
    <property type="term" value="P:purine ribonucleoside salvage"/>
    <property type="evidence" value="ECO:0007669"/>
    <property type="project" value="TreeGrafter"/>
</dbReference>
<feature type="domain" description="Alpha-D-phosphohexomutase alpha/beta/alpha" evidence="11">
    <location>
        <begin position="370"/>
        <end position="461"/>
    </location>
</feature>
<evidence type="ECO:0000256" key="4">
    <source>
        <dbReference type="ARBA" id="ARBA00022723"/>
    </source>
</evidence>
<proteinExistence type="inferred from homology"/>
<dbReference type="SUPFAM" id="SSF55957">
    <property type="entry name" value="Phosphoglucomutase, C-terminal domain"/>
    <property type="match status" value="1"/>
</dbReference>
<dbReference type="GO" id="GO:0005975">
    <property type="term" value="P:carbohydrate metabolic process"/>
    <property type="evidence" value="ECO:0007669"/>
    <property type="project" value="InterPro"/>
</dbReference>
<comment type="cofactor">
    <cofactor evidence="1">
        <name>Mg(2+)</name>
        <dbReference type="ChEBI" id="CHEBI:18420"/>
    </cofactor>
</comment>
<evidence type="ECO:0000259" key="10">
    <source>
        <dbReference type="Pfam" id="PF02879"/>
    </source>
</evidence>
<evidence type="ECO:0000256" key="3">
    <source>
        <dbReference type="ARBA" id="ARBA00022553"/>
    </source>
</evidence>
<dbReference type="AlphaFoldDB" id="A0A939SA90"/>
<dbReference type="InterPro" id="IPR005843">
    <property type="entry name" value="A-D-PHexomutase_C"/>
</dbReference>
<dbReference type="PANTHER" id="PTHR45745">
    <property type="entry name" value="PHOSPHOMANNOMUTASE 45A"/>
    <property type="match status" value="1"/>
</dbReference>
<sequence>MTDSGRRELHRRVRDWIAIDPDPETRAEAESLLAAAEDGDAGASERLRDAFDGRLSFGTAGLRARLGAGPRRMNRVVVAQTSAGIAAFLRARPRTGGTVVVGHDARVNSEVFARDAAEILSGAGLDVTLVSGPVPTPILAFAVRHLDAAAGVMITASHNPPRDNGYKVFLGGPDAGAQVIPPVDREIADQVERAAALPFAALPRSDSYARTDESLRNAYVAATARSMLAAPQPAGSDPASTSDGSGAAGEPLRIAYTALHGVGAGIAERLFAAVGLPAFTSVPEQHRPDGRFPTVDYPNPEEPGSLDLAYRTAREIGAELVIANDPDADRLAVAVPDAGAPGGYRRLTGNELGLLLGWRAAERERSRALRTGEDPAGTLACTIVSSPSLRAVAADYGLDYAETLPGSKWLSRVPGLIFGYEEALGYLTQPAVLRDKDGIAAAAEAAAMARESGSLQGLLDEAGERFGHFASSQVVIRFDSEREAERIVERVRLDPPAAFDGVRVTGVRDFSERGLAPEPANVLAYDLENGSRVMLRPSGTEPKLKVYLDVFGDRGTATERRRAAAGALLPLERALRAYLEGLRS</sequence>
<comment type="similarity">
    <text evidence="2 7">Belongs to the phosphohexose mutase family.</text>
</comment>
<evidence type="ECO:0000313" key="13">
    <source>
        <dbReference type="Proteomes" id="UP000664382"/>
    </source>
</evidence>
<dbReference type="Gene3D" id="3.30.310.50">
    <property type="entry name" value="Alpha-D-phosphohexomutase, C-terminal domain"/>
    <property type="match status" value="1"/>
</dbReference>
<keyword evidence="6" id="KW-0413">Isomerase</keyword>
<keyword evidence="5 7" id="KW-0460">Magnesium</keyword>
<dbReference type="InterPro" id="IPR016066">
    <property type="entry name" value="A-D-PHexomutase_CS"/>
</dbReference>
<dbReference type="InterPro" id="IPR005846">
    <property type="entry name" value="A-D-PHexomutase_a/b/a-III"/>
</dbReference>
<comment type="caution">
    <text evidence="12">The sequence shown here is derived from an EMBL/GenBank/DDBJ whole genome shotgun (WGS) entry which is preliminary data.</text>
</comment>
<dbReference type="Pfam" id="PF02880">
    <property type="entry name" value="PGM_PMM_III"/>
    <property type="match status" value="1"/>
</dbReference>
<evidence type="ECO:0000256" key="6">
    <source>
        <dbReference type="ARBA" id="ARBA00023235"/>
    </source>
</evidence>
<dbReference type="RefSeq" id="WP_208097457.1">
    <property type="nucleotide sequence ID" value="NZ_JAGDYM010000007.1"/>
</dbReference>
<evidence type="ECO:0000256" key="2">
    <source>
        <dbReference type="ARBA" id="ARBA00010231"/>
    </source>
</evidence>
<dbReference type="GO" id="GO:0008973">
    <property type="term" value="F:phosphopentomutase activity"/>
    <property type="evidence" value="ECO:0007669"/>
    <property type="project" value="TreeGrafter"/>
</dbReference>
<feature type="domain" description="Alpha-D-phosphohexomutase C-terminal" evidence="8">
    <location>
        <begin position="497"/>
        <end position="554"/>
    </location>
</feature>
<accession>A0A939SA90</accession>
<dbReference type="SUPFAM" id="SSF53738">
    <property type="entry name" value="Phosphoglucomutase, first 3 domains"/>
    <property type="match status" value="3"/>
</dbReference>
<dbReference type="PRINTS" id="PR00509">
    <property type="entry name" value="PGMPMM"/>
</dbReference>
<feature type="domain" description="Alpha-D-phosphohexomutase alpha/beta/alpha" evidence="10">
    <location>
        <begin position="248"/>
        <end position="334"/>
    </location>
</feature>
<dbReference type="Pfam" id="PF02879">
    <property type="entry name" value="PGM_PMM_II"/>
    <property type="match status" value="1"/>
</dbReference>
<dbReference type="InterPro" id="IPR016055">
    <property type="entry name" value="A-D-PHexomutase_a/b/a-I/II/III"/>
</dbReference>
<dbReference type="PANTHER" id="PTHR45745:SF1">
    <property type="entry name" value="PHOSPHOGLUCOMUTASE 2B-RELATED"/>
    <property type="match status" value="1"/>
</dbReference>
<dbReference type="CDD" id="cd05799">
    <property type="entry name" value="PGM2"/>
    <property type="match status" value="1"/>
</dbReference>
<evidence type="ECO:0000313" key="12">
    <source>
        <dbReference type="EMBL" id="MBO1901692.1"/>
    </source>
</evidence>
<evidence type="ECO:0000256" key="1">
    <source>
        <dbReference type="ARBA" id="ARBA00001946"/>
    </source>
</evidence>
<dbReference type="PROSITE" id="PS00710">
    <property type="entry name" value="PGM_PMM"/>
    <property type="match status" value="1"/>
</dbReference>
<protein>
    <submittedName>
        <fullName evidence="12">Phospho-sugar mutase</fullName>
    </submittedName>
</protein>
<evidence type="ECO:0000259" key="9">
    <source>
        <dbReference type="Pfam" id="PF02878"/>
    </source>
</evidence>
<dbReference type="InterPro" id="IPR005845">
    <property type="entry name" value="A-D-PHexomutase_a/b/a-II"/>
</dbReference>
<evidence type="ECO:0000256" key="7">
    <source>
        <dbReference type="RuleBase" id="RU004326"/>
    </source>
</evidence>
<dbReference type="InterPro" id="IPR005844">
    <property type="entry name" value="A-D-PHexomutase_a/b/a-I"/>
</dbReference>
<dbReference type="Pfam" id="PF00408">
    <property type="entry name" value="PGM_PMM_IV"/>
    <property type="match status" value="1"/>
</dbReference>
<organism evidence="12 13">
    <name type="scientific">Leucobacter weissii</name>
    <dbReference type="NCBI Taxonomy" id="1983706"/>
    <lineage>
        <taxon>Bacteria</taxon>
        <taxon>Bacillati</taxon>
        <taxon>Actinomycetota</taxon>
        <taxon>Actinomycetes</taxon>
        <taxon>Micrococcales</taxon>
        <taxon>Microbacteriaceae</taxon>
        <taxon>Leucobacter</taxon>
    </lineage>
</organism>
<keyword evidence="3" id="KW-0597">Phosphoprotein</keyword>
<evidence type="ECO:0000259" key="11">
    <source>
        <dbReference type="Pfam" id="PF02880"/>
    </source>
</evidence>
<evidence type="ECO:0000256" key="5">
    <source>
        <dbReference type="ARBA" id="ARBA00022842"/>
    </source>
</evidence>
<evidence type="ECO:0000259" key="8">
    <source>
        <dbReference type="Pfam" id="PF00408"/>
    </source>
</evidence>